<name>A0ABW1GC67_9ACTN</name>
<sequence>MDITASFVDAQDEDGYVWIRRFQDEAHSQALYAAVYQHDRWKNEIGPAVHNLLTPEKTLVTGVLPTPASPLCCSPLRAGLVSG</sequence>
<gene>
    <name evidence="1" type="ORF">ACFP3V_32040</name>
</gene>
<protein>
    <recommendedName>
        <fullName evidence="3">NIPSNAP domain-containing protein</fullName>
    </recommendedName>
</protein>
<evidence type="ECO:0000313" key="2">
    <source>
        <dbReference type="Proteomes" id="UP001596174"/>
    </source>
</evidence>
<comment type="caution">
    <text evidence="1">The sequence shown here is derived from an EMBL/GenBank/DDBJ whole genome shotgun (WGS) entry which is preliminary data.</text>
</comment>
<dbReference type="RefSeq" id="WP_380591443.1">
    <property type="nucleotide sequence ID" value="NZ_JBHSQJ010000254.1"/>
</dbReference>
<evidence type="ECO:0000313" key="1">
    <source>
        <dbReference type="EMBL" id="MFC5911823.1"/>
    </source>
</evidence>
<evidence type="ECO:0008006" key="3">
    <source>
        <dbReference type="Google" id="ProtNLM"/>
    </source>
</evidence>
<dbReference type="Gene3D" id="3.30.70.100">
    <property type="match status" value="1"/>
</dbReference>
<organism evidence="1 2">
    <name type="scientific">Streptacidiphilus monticola</name>
    <dbReference type="NCBI Taxonomy" id="2161674"/>
    <lineage>
        <taxon>Bacteria</taxon>
        <taxon>Bacillati</taxon>
        <taxon>Actinomycetota</taxon>
        <taxon>Actinomycetes</taxon>
        <taxon>Kitasatosporales</taxon>
        <taxon>Streptomycetaceae</taxon>
        <taxon>Streptacidiphilus</taxon>
    </lineage>
</organism>
<proteinExistence type="predicted"/>
<reference evidence="2" key="1">
    <citation type="journal article" date="2019" name="Int. J. Syst. Evol. Microbiol.">
        <title>The Global Catalogue of Microorganisms (GCM) 10K type strain sequencing project: providing services to taxonomists for standard genome sequencing and annotation.</title>
        <authorList>
            <consortium name="The Broad Institute Genomics Platform"/>
            <consortium name="The Broad Institute Genome Sequencing Center for Infectious Disease"/>
            <person name="Wu L."/>
            <person name="Ma J."/>
        </authorList>
    </citation>
    <scope>NUCLEOTIDE SEQUENCE [LARGE SCALE GENOMIC DNA]</scope>
    <source>
        <strain evidence="2">JCM 4816</strain>
    </source>
</reference>
<dbReference type="EMBL" id="JBHSQJ010000254">
    <property type="protein sequence ID" value="MFC5911823.1"/>
    <property type="molecule type" value="Genomic_DNA"/>
</dbReference>
<keyword evidence="2" id="KW-1185">Reference proteome</keyword>
<dbReference type="Proteomes" id="UP001596174">
    <property type="component" value="Unassembled WGS sequence"/>
</dbReference>
<accession>A0ABW1GC67</accession>